<organism evidence="1 2">
    <name type="scientific">Herbidospora galbida</name>
    <dbReference type="NCBI Taxonomy" id="2575442"/>
    <lineage>
        <taxon>Bacteria</taxon>
        <taxon>Bacillati</taxon>
        <taxon>Actinomycetota</taxon>
        <taxon>Actinomycetes</taxon>
        <taxon>Streptosporangiales</taxon>
        <taxon>Streptosporangiaceae</taxon>
        <taxon>Herbidospora</taxon>
    </lineage>
</organism>
<comment type="caution">
    <text evidence="1">The sequence shown here is derived from an EMBL/GenBank/DDBJ whole genome shotgun (WGS) entry which is preliminary data.</text>
</comment>
<dbReference type="InterPro" id="IPR002110">
    <property type="entry name" value="Ankyrin_rpt"/>
</dbReference>
<dbReference type="OrthoDB" id="3283992at2"/>
<evidence type="ECO:0000313" key="1">
    <source>
        <dbReference type="EMBL" id="TKK90781.1"/>
    </source>
</evidence>
<dbReference type="Proteomes" id="UP000308705">
    <property type="component" value="Unassembled WGS sequence"/>
</dbReference>
<dbReference type="SUPFAM" id="SSF48403">
    <property type="entry name" value="Ankyrin repeat"/>
    <property type="match status" value="1"/>
</dbReference>
<protein>
    <submittedName>
        <fullName evidence="1">Ankyrin repeat domain-containing protein</fullName>
    </submittedName>
</protein>
<keyword evidence="2" id="KW-1185">Reference proteome</keyword>
<dbReference type="RefSeq" id="WP_137245523.1">
    <property type="nucleotide sequence ID" value="NZ_SZQA01000002.1"/>
</dbReference>
<reference evidence="1 2" key="1">
    <citation type="submission" date="2019-04" db="EMBL/GenBank/DDBJ databases">
        <title>Herbidospora sp. NEAU-GS14.nov., a novel actinomycete isolated from soil.</title>
        <authorList>
            <person name="Han L."/>
        </authorList>
    </citation>
    <scope>NUCLEOTIDE SEQUENCE [LARGE SCALE GENOMIC DNA]</scope>
    <source>
        <strain evidence="1 2">NEAU-GS14</strain>
    </source>
</reference>
<sequence>MGGYAWSDLSEVRARLAAGADPNGTDYWGPVLFQASAHGSPEVVAELADRVDDVDAFDEGHTALWSAVFHRRPDNARALVEAGADPWRPMMDGWSPARLALAGPTPDLFPPSDLALSPEEAAAVALSEDLITALEAIEDDGHSITCVAGVTAAEATRRLGGTVVDDVDDRFEWVVGVTDVTGGCVITQPWGWHASEESLLRKLTRGTRGYALYANPKSGDQGAGAVDGEITDWDTILGLAPPTDADPAEETLRRFLYQEHAEAYCCGYAGLRLTDARPILGPPDLWVRLSPTR</sequence>
<dbReference type="AlphaFoldDB" id="A0A4U3MMN6"/>
<accession>A0A4U3MMN6</accession>
<dbReference type="Gene3D" id="1.25.40.20">
    <property type="entry name" value="Ankyrin repeat-containing domain"/>
    <property type="match status" value="1"/>
</dbReference>
<dbReference type="Pfam" id="PF12796">
    <property type="entry name" value="Ank_2"/>
    <property type="match status" value="1"/>
</dbReference>
<proteinExistence type="predicted"/>
<name>A0A4U3MMN6_9ACTN</name>
<evidence type="ECO:0000313" key="2">
    <source>
        <dbReference type="Proteomes" id="UP000308705"/>
    </source>
</evidence>
<dbReference type="EMBL" id="SZQA01000002">
    <property type="protein sequence ID" value="TKK90781.1"/>
    <property type="molecule type" value="Genomic_DNA"/>
</dbReference>
<gene>
    <name evidence="1" type="ORF">FDA94_03170</name>
</gene>
<dbReference type="InterPro" id="IPR036770">
    <property type="entry name" value="Ankyrin_rpt-contain_sf"/>
</dbReference>